<dbReference type="InterPro" id="IPR042100">
    <property type="entry name" value="Bug_dom1"/>
</dbReference>
<evidence type="ECO:0000313" key="3">
    <source>
        <dbReference type="EMBL" id="XFO70187.1"/>
    </source>
</evidence>
<proteinExistence type="inferred from homology"/>
<dbReference type="CDD" id="cd07012">
    <property type="entry name" value="PBP2_Bug_TTT"/>
    <property type="match status" value="1"/>
</dbReference>
<gene>
    <name evidence="3" type="ORF">SPACI_001750</name>
</gene>
<feature type="chain" id="PRO_5047432451" description="Tripartite tricarboxylate transporter family receptor" evidence="2">
    <location>
        <begin position="20"/>
        <end position="337"/>
    </location>
</feature>
<dbReference type="Gene3D" id="3.40.190.10">
    <property type="entry name" value="Periplasmic binding protein-like II"/>
    <property type="match status" value="1"/>
</dbReference>
<evidence type="ECO:0000256" key="2">
    <source>
        <dbReference type="SAM" id="SignalP"/>
    </source>
</evidence>
<name>A0ABZ3IVW2_SPOA4</name>
<feature type="signal peptide" evidence="2">
    <location>
        <begin position="1"/>
        <end position="19"/>
    </location>
</feature>
<accession>A0ABZ3IVW2</accession>
<keyword evidence="2" id="KW-0732">Signal</keyword>
<dbReference type="InterPro" id="IPR005064">
    <property type="entry name" value="BUG"/>
</dbReference>
<evidence type="ECO:0000256" key="1">
    <source>
        <dbReference type="ARBA" id="ARBA00006987"/>
    </source>
</evidence>
<dbReference type="PROSITE" id="PS51257">
    <property type="entry name" value="PROKAR_LIPOPROTEIN"/>
    <property type="match status" value="1"/>
</dbReference>
<dbReference type="EMBL" id="CP155571">
    <property type="protein sequence ID" value="XFO70187.1"/>
    <property type="molecule type" value="Genomic_DNA"/>
</dbReference>
<keyword evidence="4" id="KW-1185">Reference proteome</keyword>
<dbReference type="Gene3D" id="3.40.190.150">
    <property type="entry name" value="Bordetella uptake gene, domain 1"/>
    <property type="match status" value="1"/>
</dbReference>
<dbReference type="Proteomes" id="UP000216052">
    <property type="component" value="Chromosome"/>
</dbReference>
<dbReference type="PIRSF" id="PIRSF017082">
    <property type="entry name" value="YflP"/>
    <property type="match status" value="1"/>
</dbReference>
<comment type="similarity">
    <text evidence="1">Belongs to the UPF0065 (bug) family.</text>
</comment>
<dbReference type="Pfam" id="PF03401">
    <property type="entry name" value="TctC"/>
    <property type="match status" value="1"/>
</dbReference>
<dbReference type="SUPFAM" id="SSF53850">
    <property type="entry name" value="Periplasmic binding protein-like II"/>
    <property type="match status" value="1"/>
</dbReference>
<dbReference type="PANTHER" id="PTHR42928:SF5">
    <property type="entry name" value="BLR1237 PROTEIN"/>
    <property type="match status" value="1"/>
</dbReference>
<evidence type="ECO:0000313" key="4">
    <source>
        <dbReference type="Proteomes" id="UP000216052"/>
    </source>
</evidence>
<protein>
    <recommendedName>
        <fullName evidence="5">Tripartite tricarboxylate transporter family receptor</fullName>
    </recommendedName>
</protein>
<organism evidence="3 4">
    <name type="scientific">Sporomusa acidovorans (strain ATCC 49682 / DSM 3132 / Mol)</name>
    <dbReference type="NCBI Taxonomy" id="1123286"/>
    <lineage>
        <taxon>Bacteria</taxon>
        <taxon>Bacillati</taxon>
        <taxon>Bacillota</taxon>
        <taxon>Negativicutes</taxon>
        <taxon>Selenomonadales</taxon>
        <taxon>Sporomusaceae</taxon>
        <taxon>Sporomusa</taxon>
    </lineage>
</organism>
<dbReference type="PANTHER" id="PTHR42928">
    <property type="entry name" value="TRICARBOXYLATE-BINDING PROTEIN"/>
    <property type="match status" value="1"/>
</dbReference>
<sequence length="337" mass="36722">MVYKKLIFLVIMCFLATMAMTGCDMKDKEKAVSAKYPVKPITVIVPYTAGGSTDIMVRAMEKTAIKYMDQPLIITNIPGGGGNIGWNELAGANPDGYTLGAVGTGTILQTLYGQTRYHYVTALDPIVQVADFPIVVAVRADQPWQNIGELIEFAKVHPGEIKFGHSGVGLAVHITGEMFAKEADISIVPVPFRGDSEGIAALLGGHIQLLFGTAGIKEHITSGNVRVLAVASEKRSTIPELKDVPTLKEQGINVTFSIWQGIAAPKTLPTDVKIQLAEIFKKTVNDPEFKNLAEEMGMSVDYIGPQEFSEKWINEYTRLEKVLKETGIVDQIAEQKK</sequence>
<reference evidence="3" key="1">
    <citation type="submission" date="2024-05" db="EMBL/GenBank/DDBJ databases">
        <title>Isolation and characterization of Sporomusa carbonis sp. nov., a carboxydotrophic hydrogenogen in the genus of Sporomusa isolated from a charcoal burning pile.</title>
        <authorList>
            <person name="Boeer T."/>
            <person name="Rosenbaum F."/>
            <person name="Eysell L."/>
            <person name="Mueller V."/>
            <person name="Daniel R."/>
            <person name="Poehlein A."/>
        </authorList>
    </citation>
    <scope>NUCLEOTIDE SEQUENCE [LARGE SCALE GENOMIC DNA]</scope>
    <source>
        <strain evidence="3">DSM 3132</strain>
    </source>
</reference>
<evidence type="ECO:0008006" key="5">
    <source>
        <dbReference type="Google" id="ProtNLM"/>
    </source>
</evidence>